<organism evidence="1 2">
    <name type="scientific">Granulicella sibirica</name>
    <dbReference type="NCBI Taxonomy" id="2479048"/>
    <lineage>
        <taxon>Bacteria</taxon>
        <taxon>Pseudomonadati</taxon>
        <taxon>Acidobacteriota</taxon>
        <taxon>Terriglobia</taxon>
        <taxon>Terriglobales</taxon>
        <taxon>Acidobacteriaceae</taxon>
        <taxon>Granulicella</taxon>
    </lineage>
</organism>
<name>A0A4Q0SZ61_9BACT</name>
<evidence type="ECO:0008006" key="3">
    <source>
        <dbReference type="Google" id="ProtNLM"/>
    </source>
</evidence>
<reference evidence="2" key="2">
    <citation type="submission" date="2019-02" db="EMBL/GenBank/DDBJ databases">
        <title>Granulicella sibirica sp. nov., a psychrotolerant acidobacterium isolated from an organic soil layer in forested tundra, West Siberia.</title>
        <authorList>
            <person name="Oshkin I.Y."/>
            <person name="Kulichevskaya I.S."/>
            <person name="Rijpstra W.I.C."/>
            <person name="Sinninghe Damste J.S."/>
            <person name="Rakitin A.L."/>
            <person name="Ravin N.V."/>
            <person name="Dedysh S.N."/>
        </authorList>
    </citation>
    <scope>NUCLEOTIDE SEQUENCE [LARGE SCALE GENOMIC DNA]</scope>
    <source>
        <strain evidence="2">AF10</strain>
    </source>
</reference>
<dbReference type="Proteomes" id="UP000289437">
    <property type="component" value="Unassembled WGS sequence"/>
</dbReference>
<proteinExistence type="predicted"/>
<accession>A0A4Q0SZ61</accession>
<dbReference type="EMBL" id="RDSM01000002">
    <property type="protein sequence ID" value="RXH56573.1"/>
    <property type="molecule type" value="Genomic_DNA"/>
</dbReference>
<dbReference type="SUPFAM" id="SSF159238">
    <property type="entry name" value="SO1590-like"/>
    <property type="match status" value="1"/>
</dbReference>
<dbReference type="Pfam" id="PF11528">
    <property type="entry name" value="DUF3224"/>
    <property type="match status" value="1"/>
</dbReference>
<dbReference type="AlphaFoldDB" id="A0A4Q0SZ61"/>
<evidence type="ECO:0000313" key="2">
    <source>
        <dbReference type="Proteomes" id="UP000289437"/>
    </source>
</evidence>
<reference evidence="1 2" key="1">
    <citation type="submission" date="2018-11" db="EMBL/GenBank/DDBJ databases">
        <authorList>
            <person name="Mardanov A.V."/>
            <person name="Ravin N.V."/>
            <person name="Dedysh S.N."/>
        </authorList>
    </citation>
    <scope>NUCLEOTIDE SEQUENCE [LARGE SCALE GENOMIC DNA]</scope>
    <source>
        <strain evidence="1 2">AF10</strain>
    </source>
</reference>
<dbReference type="InterPro" id="IPR021607">
    <property type="entry name" value="DUF3224"/>
</dbReference>
<sequence length="138" mass="14668">MPQAIGSFEVKVVPQKEVEGVGDPSLGRMSLDKQFHGKLTATSKGQMLSAMTETKGSAGYVAMERVVGELGGRHGSFVLQHNGTMDRGKPGLSIRVVPDSGTGELQGLYGEMTIQIEGGAHRYEFTYDFADGDSLTSA</sequence>
<evidence type="ECO:0000313" key="1">
    <source>
        <dbReference type="EMBL" id="RXH56573.1"/>
    </source>
</evidence>
<dbReference type="RefSeq" id="WP_128914010.1">
    <property type="nucleotide sequence ID" value="NZ_RDSM01000002.1"/>
</dbReference>
<keyword evidence="2" id="KW-1185">Reference proteome</keyword>
<dbReference type="Gene3D" id="2.40.350.10">
    <property type="entry name" value="SO1590-like"/>
    <property type="match status" value="1"/>
</dbReference>
<gene>
    <name evidence="1" type="ORF">GRAN_3430</name>
</gene>
<dbReference type="OrthoDB" id="69764at2"/>
<protein>
    <recommendedName>
        <fullName evidence="3">DUF3224 domain-containing protein</fullName>
    </recommendedName>
</protein>
<dbReference type="InterPro" id="IPR023159">
    <property type="entry name" value="SO1590-like_sf"/>
</dbReference>
<comment type="caution">
    <text evidence="1">The sequence shown here is derived from an EMBL/GenBank/DDBJ whole genome shotgun (WGS) entry which is preliminary data.</text>
</comment>